<evidence type="ECO:0000313" key="1">
    <source>
        <dbReference type="EMBL" id="KAJ2900550.1"/>
    </source>
</evidence>
<name>A0ACC1MAW5_9FUNG</name>
<evidence type="ECO:0000313" key="2">
    <source>
        <dbReference type="Proteomes" id="UP001139981"/>
    </source>
</evidence>
<dbReference type="Proteomes" id="UP001139981">
    <property type="component" value="Unassembled WGS sequence"/>
</dbReference>
<protein>
    <submittedName>
        <fullName evidence="1">Actin binding protein</fullName>
    </submittedName>
</protein>
<accession>A0ACC1MAW5</accession>
<gene>
    <name evidence="1" type="primary">ABP1</name>
    <name evidence="1" type="ORF">IWW38_000427</name>
</gene>
<keyword evidence="2" id="KW-1185">Reference proteome</keyword>
<comment type="caution">
    <text evidence="1">The sequence shown here is derived from an EMBL/GenBank/DDBJ whole genome shotgun (WGS) entry which is preliminary data.</text>
</comment>
<dbReference type="EMBL" id="JANBVB010000004">
    <property type="protein sequence ID" value="KAJ2900550.1"/>
    <property type="molecule type" value="Genomic_DNA"/>
</dbReference>
<reference evidence="1" key="1">
    <citation type="submission" date="2022-07" db="EMBL/GenBank/DDBJ databases">
        <title>Phylogenomic reconstructions and comparative analyses of Kickxellomycotina fungi.</title>
        <authorList>
            <person name="Reynolds N.K."/>
            <person name="Stajich J.E."/>
            <person name="Barry K."/>
            <person name="Grigoriev I.V."/>
            <person name="Crous P."/>
            <person name="Smith M.E."/>
        </authorList>
    </citation>
    <scope>NUCLEOTIDE SEQUENCE</scope>
    <source>
        <strain evidence="1">CBS 190363</strain>
    </source>
</reference>
<proteinExistence type="predicted"/>
<organism evidence="1 2">
    <name type="scientific">Coemansia aciculifera</name>
    <dbReference type="NCBI Taxonomy" id="417176"/>
    <lineage>
        <taxon>Eukaryota</taxon>
        <taxon>Fungi</taxon>
        <taxon>Fungi incertae sedis</taxon>
        <taxon>Zoopagomycota</taxon>
        <taxon>Kickxellomycotina</taxon>
        <taxon>Kickxellomycetes</taxon>
        <taxon>Kickxellales</taxon>
        <taxon>Kickxellaceae</taxon>
        <taxon>Coemansia</taxon>
    </lineage>
</organism>
<sequence>MSSNVDLSAHANEILSTHQRIVGKDDSISWAVYGFDRGGNALNVQAQGGGGLEELADEFDDGKVQFGFARVKDPNTNLPKFVFISWCGQGVPVFRKGLVSSQVGDVQQMLTGSHVTVIARCAEDIEASEIMDKVERSSGAQYSYHTQPKRQPPAPAAKPAFGASTGFKKGATYGAPTVSKNASWGAAAAAAKPPPPTVPAAKPGYLPKLTGGGPPSSIGGTKPLFGGASSGGRPASSFFGAGRSGPSSAASPTKPLYQPSPPASPVQEPARSAAAPPPATAYRSQQEERQAELDALRKGSRGQSPVNNVSRGATPTLPLLSAGSRLGAGTPPTEPSAQFSQADQTKNELEMLRSRRLLNSSLGGSSGPASSADGVAAERKAELEALRRSRGGSQSSQVSLSPAPPTHSWNQAQSPTSPSQQQQQQQQQQQAKQREEEEERHRHQQEQAEEDERRRMQQQRVEDERSRLQQQQQQQQRDEEERRLRQQEQDAAKAVEEERQRNNTPSAAALSRGPLARAVYDYDAEAEDELAFKEGEIIYSVDQLDPGWWAGESEDGLRHGVFPANFVEMLEDTSSGNSGQVPPARSMPPPHPPAAPMAPPPPPMAPVAPPPPPMAPPPPIAPMAPPPPPMAPPPPPMAPAAPPPPPMAPPAPSLPPRAPPANAAPSLPPRGCPPPMAPPAPPAAPMAAPPAAPMLPPRGGPPAPPPPPPQKDLGKNYATAVYDYEAAEEGELSFQDGEVVSHIEFASDDWWEGVNERGEYGLFPANYVVLDSQ</sequence>